<evidence type="ECO:0000313" key="3">
    <source>
        <dbReference type="Proteomes" id="UP000030645"/>
    </source>
</evidence>
<dbReference type="InterPro" id="IPR012337">
    <property type="entry name" value="RNaseH-like_sf"/>
</dbReference>
<protein>
    <submittedName>
        <fullName evidence="2">Putative AC transposase</fullName>
    </submittedName>
</protein>
<dbReference type="PANTHER" id="PTHR23272">
    <property type="entry name" value="BED FINGER-RELATED"/>
    <property type="match status" value="1"/>
</dbReference>
<dbReference type="InterPro" id="IPR008906">
    <property type="entry name" value="HATC_C_dom"/>
</dbReference>
<gene>
    <name evidence="2" type="ORF">L484_026144</name>
</gene>
<accession>W9R844</accession>
<dbReference type="PANTHER" id="PTHR23272:SF135">
    <property type="entry name" value="ZINC FINGER BED DOMAIN-CONTAINING PROTEIN DAYSLEEPER-LIKE"/>
    <property type="match status" value="1"/>
</dbReference>
<sequence length="95" mass="11076">MKSGSKLKSELDWYLEEPVLPWSEDLSVLNWWRISSVRYPTLSTMARDILAVPISLATSYEAFYAELRPVDRCLTRLDPDLMNALSCTRSWFKED</sequence>
<dbReference type="SUPFAM" id="SSF53098">
    <property type="entry name" value="Ribonuclease H-like"/>
    <property type="match status" value="1"/>
</dbReference>
<keyword evidence="3" id="KW-1185">Reference proteome</keyword>
<evidence type="ECO:0000259" key="1">
    <source>
        <dbReference type="Pfam" id="PF05699"/>
    </source>
</evidence>
<dbReference type="STRING" id="981085.W9R844"/>
<evidence type="ECO:0000313" key="2">
    <source>
        <dbReference type="EMBL" id="EXB75666.1"/>
    </source>
</evidence>
<proteinExistence type="predicted"/>
<dbReference type="Pfam" id="PF05699">
    <property type="entry name" value="Dimer_Tnp_hAT"/>
    <property type="match status" value="1"/>
</dbReference>
<dbReference type="EMBL" id="KE344683">
    <property type="protein sequence ID" value="EXB75666.1"/>
    <property type="molecule type" value="Genomic_DNA"/>
</dbReference>
<feature type="domain" description="HAT C-terminal dimerisation" evidence="1">
    <location>
        <begin position="10"/>
        <end position="92"/>
    </location>
</feature>
<organism evidence="2 3">
    <name type="scientific">Morus notabilis</name>
    <dbReference type="NCBI Taxonomy" id="981085"/>
    <lineage>
        <taxon>Eukaryota</taxon>
        <taxon>Viridiplantae</taxon>
        <taxon>Streptophyta</taxon>
        <taxon>Embryophyta</taxon>
        <taxon>Tracheophyta</taxon>
        <taxon>Spermatophyta</taxon>
        <taxon>Magnoliopsida</taxon>
        <taxon>eudicotyledons</taxon>
        <taxon>Gunneridae</taxon>
        <taxon>Pentapetalae</taxon>
        <taxon>rosids</taxon>
        <taxon>fabids</taxon>
        <taxon>Rosales</taxon>
        <taxon>Moraceae</taxon>
        <taxon>Moreae</taxon>
        <taxon>Morus</taxon>
    </lineage>
</organism>
<dbReference type="Proteomes" id="UP000030645">
    <property type="component" value="Unassembled WGS sequence"/>
</dbReference>
<dbReference type="GO" id="GO:0046983">
    <property type="term" value="F:protein dimerization activity"/>
    <property type="evidence" value="ECO:0007669"/>
    <property type="project" value="InterPro"/>
</dbReference>
<reference evidence="3" key="1">
    <citation type="submission" date="2013-01" db="EMBL/GenBank/DDBJ databases">
        <title>Draft Genome Sequence of a Mulberry Tree, Morus notabilis C.K. Schneid.</title>
        <authorList>
            <person name="He N."/>
            <person name="Zhao S."/>
        </authorList>
    </citation>
    <scope>NUCLEOTIDE SEQUENCE</scope>
</reference>
<dbReference type="eggNOG" id="KOG1121">
    <property type="taxonomic scope" value="Eukaryota"/>
</dbReference>
<dbReference type="AlphaFoldDB" id="W9R844"/>
<name>W9R844_9ROSA</name>